<organism evidence="4 5">
    <name type="scientific">Cudoniella acicularis</name>
    <dbReference type="NCBI Taxonomy" id="354080"/>
    <lineage>
        <taxon>Eukaryota</taxon>
        <taxon>Fungi</taxon>
        <taxon>Dikarya</taxon>
        <taxon>Ascomycota</taxon>
        <taxon>Pezizomycotina</taxon>
        <taxon>Leotiomycetes</taxon>
        <taxon>Helotiales</taxon>
        <taxon>Tricladiaceae</taxon>
        <taxon>Cudoniella</taxon>
    </lineage>
</organism>
<dbReference type="SUPFAM" id="SSF48056">
    <property type="entry name" value="Di-copper centre-containing domain"/>
    <property type="match status" value="1"/>
</dbReference>
<keyword evidence="1" id="KW-0479">Metal-binding</keyword>
<evidence type="ECO:0000259" key="3">
    <source>
        <dbReference type="Pfam" id="PF00264"/>
    </source>
</evidence>
<evidence type="ECO:0000313" key="5">
    <source>
        <dbReference type="Proteomes" id="UP000566819"/>
    </source>
</evidence>
<dbReference type="PANTHER" id="PTHR11474:SF126">
    <property type="entry name" value="TYROSINASE-LIKE PROTEIN TYR-1-RELATED"/>
    <property type="match status" value="1"/>
</dbReference>
<dbReference type="InterPro" id="IPR050316">
    <property type="entry name" value="Tyrosinase/Hemocyanin"/>
</dbReference>
<dbReference type="AlphaFoldDB" id="A0A8H4QLM8"/>
<dbReference type="InterPro" id="IPR002227">
    <property type="entry name" value="Tyrosinase_Cu-bd"/>
</dbReference>
<keyword evidence="5" id="KW-1185">Reference proteome</keyword>
<dbReference type="PANTHER" id="PTHR11474">
    <property type="entry name" value="TYROSINASE FAMILY MEMBER"/>
    <property type="match status" value="1"/>
</dbReference>
<evidence type="ECO:0000256" key="1">
    <source>
        <dbReference type="ARBA" id="ARBA00022723"/>
    </source>
</evidence>
<dbReference type="GO" id="GO:0016491">
    <property type="term" value="F:oxidoreductase activity"/>
    <property type="evidence" value="ECO:0007669"/>
    <property type="project" value="InterPro"/>
</dbReference>
<gene>
    <name evidence="4" type="ORF">G7Y89_g15475</name>
</gene>
<dbReference type="InterPro" id="IPR008922">
    <property type="entry name" value="Di-copper_centre_dom_sf"/>
</dbReference>
<sequence length="310" mass="34657">MSPMVLESCLYKAESSYWSFEFSEICVLYRAYTYDLNPTIHFTGLFFPFHRYFVWSYPQSLKNDCGYTGVSPYWDWTLDAADFTGSDLWSDNITSGLGQASGVSSNDFEVGTGGFAPDFTLAYPVSHHLRRNYTLEPWVSFGDLSEFFTDLTKEANTSFTPAVIDALVAGYVGDFKGFQAAMKTFEGPHSAVHEVMGGDLGGYCLEDATEACFENEPSPTISANEPLFWMHHAMVDRFWWLWQNASPNNMNAYFGGSVQNLTYYSEFPNGGPPYLNMTFVVPDDGILAAGTTLGDVWITEGGFLCYTYKG</sequence>
<dbReference type="Pfam" id="PF00264">
    <property type="entry name" value="Tyrosinase"/>
    <property type="match status" value="1"/>
</dbReference>
<dbReference type="PRINTS" id="PR00092">
    <property type="entry name" value="TYROSINASE"/>
</dbReference>
<dbReference type="Gene3D" id="1.10.1280.10">
    <property type="entry name" value="Di-copper center containing domain from catechol oxidase"/>
    <property type="match status" value="1"/>
</dbReference>
<accession>A0A8H4QLM8</accession>
<dbReference type="Proteomes" id="UP000566819">
    <property type="component" value="Unassembled WGS sequence"/>
</dbReference>
<name>A0A8H4QLM8_9HELO</name>
<reference evidence="4 5" key="1">
    <citation type="submission" date="2020-03" db="EMBL/GenBank/DDBJ databases">
        <title>Draft Genome Sequence of Cudoniella acicularis.</title>
        <authorList>
            <person name="Buettner E."/>
            <person name="Kellner H."/>
        </authorList>
    </citation>
    <scope>NUCLEOTIDE SEQUENCE [LARGE SCALE GENOMIC DNA]</scope>
    <source>
        <strain evidence="4 5">DSM 108380</strain>
    </source>
</reference>
<feature type="domain" description="Tyrosinase copper-binding" evidence="3">
    <location>
        <begin position="33"/>
        <end position="244"/>
    </location>
</feature>
<dbReference type="EMBL" id="JAAMPI010002434">
    <property type="protein sequence ID" value="KAF4613412.1"/>
    <property type="molecule type" value="Genomic_DNA"/>
</dbReference>
<protein>
    <recommendedName>
        <fullName evidence="3">Tyrosinase copper-binding domain-containing protein</fullName>
    </recommendedName>
</protein>
<proteinExistence type="predicted"/>
<evidence type="ECO:0000256" key="2">
    <source>
        <dbReference type="ARBA" id="ARBA00023008"/>
    </source>
</evidence>
<keyword evidence="2" id="KW-0186">Copper</keyword>
<dbReference type="GO" id="GO:0046872">
    <property type="term" value="F:metal ion binding"/>
    <property type="evidence" value="ECO:0007669"/>
    <property type="project" value="UniProtKB-KW"/>
</dbReference>
<dbReference type="OrthoDB" id="6132182at2759"/>
<evidence type="ECO:0000313" key="4">
    <source>
        <dbReference type="EMBL" id="KAF4613412.1"/>
    </source>
</evidence>
<comment type="caution">
    <text evidence="4">The sequence shown here is derived from an EMBL/GenBank/DDBJ whole genome shotgun (WGS) entry which is preliminary data.</text>
</comment>